<gene>
    <name evidence="3" type="ORF">GCM10010145_44950</name>
</gene>
<proteinExistence type="predicted"/>
<dbReference type="InterPro" id="IPR036457">
    <property type="entry name" value="PPM-type-like_dom_sf"/>
</dbReference>
<feature type="domain" description="PPM-type phosphatase" evidence="2">
    <location>
        <begin position="79"/>
        <end position="273"/>
    </location>
</feature>
<keyword evidence="4" id="KW-1185">Reference proteome</keyword>
<dbReference type="Proteomes" id="UP000620156">
    <property type="component" value="Unassembled WGS sequence"/>
</dbReference>
<accession>A0A918BI79</accession>
<dbReference type="Gene3D" id="3.60.40.10">
    <property type="entry name" value="PPM-type phosphatase domain"/>
    <property type="match status" value="1"/>
</dbReference>
<dbReference type="SUPFAM" id="SSF81606">
    <property type="entry name" value="PP2C-like"/>
    <property type="match status" value="1"/>
</dbReference>
<evidence type="ECO:0000313" key="3">
    <source>
        <dbReference type="EMBL" id="GGQ70388.1"/>
    </source>
</evidence>
<dbReference type="EMBL" id="BMQK01000011">
    <property type="protein sequence ID" value="GGQ70388.1"/>
    <property type="molecule type" value="Genomic_DNA"/>
</dbReference>
<sequence>MAAHRHRRPGEQREAGVPVPPPSGPVEEEAGGCPWGTLVVGTAGPAFEPRPPTGLSYRPDTVCDGWSTDAVDLRLASVRGYQHRYDGRPREDDAAAGWDECTGTVVFAVADGVSEARQPHIGAQLACRCAVEEMLAQVRAGGGFVTDWRRLLSTVHWQLREQAGRLTRARDADVEETAGLLATTLAAGAATPGPGGVEITLVSVGDSGIWTLGHERLRPLAGGKRAGTDGLVSSAVQSLPYVPDGILPLRRSLAPGTTLLVGTDGFGDAVGDGRGDVARLFASELRRPVPPVRFAHLLDFSRETFDDDRTLVALWPRSEGPRCGR</sequence>
<evidence type="ECO:0000256" key="1">
    <source>
        <dbReference type="SAM" id="MobiDB-lite"/>
    </source>
</evidence>
<dbReference type="AlphaFoldDB" id="A0A918BI79"/>
<dbReference type="InterPro" id="IPR001932">
    <property type="entry name" value="PPM-type_phosphatase-like_dom"/>
</dbReference>
<evidence type="ECO:0000259" key="2">
    <source>
        <dbReference type="Pfam" id="PF13672"/>
    </source>
</evidence>
<reference evidence="3" key="1">
    <citation type="journal article" date="2014" name="Int. J. Syst. Evol. Microbiol.">
        <title>Complete genome sequence of Corynebacterium casei LMG S-19264T (=DSM 44701T), isolated from a smear-ripened cheese.</title>
        <authorList>
            <consortium name="US DOE Joint Genome Institute (JGI-PGF)"/>
            <person name="Walter F."/>
            <person name="Albersmeier A."/>
            <person name="Kalinowski J."/>
            <person name="Ruckert C."/>
        </authorList>
    </citation>
    <scope>NUCLEOTIDE SEQUENCE</scope>
    <source>
        <strain evidence="3">JCM 3131</strain>
    </source>
</reference>
<feature type="region of interest" description="Disordered" evidence="1">
    <location>
        <begin position="1"/>
        <end position="35"/>
    </location>
</feature>
<evidence type="ECO:0000313" key="4">
    <source>
        <dbReference type="Proteomes" id="UP000620156"/>
    </source>
</evidence>
<name>A0A918BI79_9ACTN</name>
<dbReference type="Pfam" id="PF13672">
    <property type="entry name" value="PP2C_2"/>
    <property type="match status" value="1"/>
</dbReference>
<comment type="caution">
    <text evidence="3">The sequence shown here is derived from an EMBL/GenBank/DDBJ whole genome shotgun (WGS) entry which is preliminary data.</text>
</comment>
<organism evidence="3 4">
    <name type="scientific">Streptomyces ruber</name>
    <dbReference type="NCBI Taxonomy" id="83378"/>
    <lineage>
        <taxon>Bacteria</taxon>
        <taxon>Bacillati</taxon>
        <taxon>Actinomycetota</taxon>
        <taxon>Actinomycetes</taxon>
        <taxon>Kitasatosporales</taxon>
        <taxon>Streptomycetaceae</taxon>
        <taxon>Streptomyces</taxon>
    </lineage>
</organism>
<protein>
    <recommendedName>
        <fullName evidence="2">PPM-type phosphatase domain-containing protein</fullName>
    </recommendedName>
</protein>
<reference evidence="3" key="2">
    <citation type="submission" date="2020-09" db="EMBL/GenBank/DDBJ databases">
        <authorList>
            <person name="Sun Q."/>
            <person name="Ohkuma M."/>
        </authorList>
    </citation>
    <scope>NUCLEOTIDE SEQUENCE</scope>
    <source>
        <strain evidence="3">JCM 3131</strain>
    </source>
</reference>